<protein>
    <submittedName>
        <fullName evidence="1">Uncharacterized protein</fullName>
    </submittedName>
</protein>
<proteinExistence type="predicted"/>
<organism evidence="1 2">
    <name type="scientific">Yersinia aleksiciae</name>
    <dbReference type="NCBI Taxonomy" id="263819"/>
    <lineage>
        <taxon>Bacteria</taxon>
        <taxon>Pseudomonadati</taxon>
        <taxon>Pseudomonadota</taxon>
        <taxon>Gammaproteobacteria</taxon>
        <taxon>Enterobacterales</taxon>
        <taxon>Yersiniaceae</taxon>
        <taxon>Yersinia</taxon>
    </lineage>
</organism>
<gene>
    <name evidence="1" type="ORF">ERS008460_04202</name>
</gene>
<sequence>MPQIQLAFAAVFGAELDVLFTPFIFKAQFVIRRSAQYVAFVITDGDMVAVRRVVQHRGNIRPVRVAILKRNRHFGARQQRQVQAVGVTRIRSSLTNPQAFVARLPTVTVEHQIDTVAPVFVDVAVGVVRGGAGHPCG</sequence>
<reference evidence="2" key="1">
    <citation type="submission" date="2015-03" db="EMBL/GenBank/DDBJ databases">
        <authorList>
            <consortium name="Pathogen Informatics"/>
        </authorList>
    </citation>
    <scope>NUCLEOTIDE SEQUENCE [LARGE SCALE GENOMIC DNA]</scope>
    <source>
        <strain evidence="2">IP27925</strain>
    </source>
</reference>
<dbReference type="AlphaFoldDB" id="A0A0T9V1S9"/>
<accession>A0A0T9V1S9</accession>
<evidence type="ECO:0000313" key="2">
    <source>
        <dbReference type="Proteomes" id="UP000040088"/>
    </source>
</evidence>
<name>A0A0T9V1S9_YERAE</name>
<dbReference type="Proteomes" id="UP000040088">
    <property type="component" value="Unassembled WGS sequence"/>
</dbReference>
<evidence type="ECO:0000313" key="1">
    <source>
        <dbReference type="EMBL" id="CNL96045.1"/>
    </source>
</evidence>
<dbReference type="EMBL" id="CQEM01000043">
    <property type="protein sequence ID" value="CNL96045.1"/>
    <property type="molecule type" value="Genomic_DNA"/>
</dbReference>